<organism evidence="2 3">
    <name type="scientific">Herbihabitans rhizosphaerae</name>
    <dbReference type="NCBI Taxonomy" id="1872711"/>
    <lineage>
        <taxon>Bacteria</taxon>
        <taxon>Bacillati</taxon>
        <taxon>Actinomycetota</taxon>
        <taxon>Actinomycetes</taxon>
        <taxon>Pseudonocardiales</taxon>
        <taxon>Pseudonocardiaceae</taxon>
        <taxon>Herbihabitans</taxon>
    </lineage>
</organism>
<feature type="compositionally biased region" description="Basic and acidic residues" evidence="1">
    <location>
        <begin position="39"/>
        <end position="91"/>
    </location>
</feature>
<feature type="compositionally biased region" description="Basic and acidic residues" evidence="1">
    <location>
        <begin position="106"/>
        <end position="115"/>
    </location>
</feature>
<dbReference type="AlphaFoldDB" id="A0A4Q7KLK0"/>
<comment type="caution">
    <text evidence="2">The sequence shown here is derived from an EMBL/GenBank/DDBJ whole genome shotgun (WGS) entry which is preliminary data.</text>
</comment>
<sequence length="162" mass="18328">MTYFDEIDEVATRRKLDEITTAGIRGLNESAARAAEIDKEFQESQARRQAEAEAMDKKVAEARAEAEAKAKETESTADDKTENPWPKEARRPRTLAFRGEDEEVEQPARRVEPKTEPVPTVAPPAAMPVAKPEPRPARRAVARADDVEDEDLSERSWMKRKR</sequence>
<evidence type="ECO:0000313" key="3">
    <source>
        <dbReference type="Proteomes" id="UP000294257"/>
    </source>
</evidence>
<feature type="region of interest" description="Disordered" evidence="1">
    <location>
        <begin position="39"/>
        <end position="162"/>
    </location>
</feature>
<proteinExistence type="predicted"/>
<reference evidence="2 3" key="1">
    <citation type="submission" date="2019-02" db="EMBL/GenBank/DDBJ databases">
        <title>Genomic Encyclopedia of Type Strains, Phase IV (KMG-IV): sequencing the most valuable type-strain genomes for metagenomic binning, comparative biology and taxonomic classification.</title>
        <authorList>
            <person name="Goeker M."/>
        </authorList>
    </citation>
    <scope>NUCLEOTIDE SEQUENCE [LARGE SCALE GENOMIC DNA]</scope>
    <source>
        <strain evidence="2 3">DSM 101727</strain>
    </source>
</reference>
<evidence type="ECO:0000313" key="2">
    <source>
        <dbReference type="EMBL" id="RZS37124.1"/>
    </source>
</evidence>
<dbReference type="EMBL" id="SGWQ01000006">
    <property type="protein sequence ID" value="RZS37124.1"/>
    <property type="molecule type" value="Genomic_DNA"/>
</dbReference>
<dbReference type="RefSeq" id="WP_130345709.1">
    <property type="nucleotide sequence ID" value="NZ_SGWQ01000006.1"/>
</dbReference>
<name>A0A4Q7KLK0_9PSEU</name>
<dbReference type="Proteomes" id="UP000294257">
    <property type="component" value="Unassembled WGS sequence"/>
</dbReference>
<gene>
    <name evidence="2" type="ORF">EV193_106362</name>
</gene>
<protein>
    <submittedName>
        <fullName evidence="2">Uncharacterized protein</fullName>
    </submittedName>
</protein>
<accession>A0A4Q7KLK0</accession>
<keyword evidence="3" id="KW-1185">Reference proteome</keyword>
<feature type="compositionally biased region" description="Basic and acidic residues" evidence="1">
    <location>
        <begin position="153"/>
        <end position="162"/>
    </location>
</feature>
<evidence type="ECO:0000256" key="1">
    <source>
        <dbReference type="SAM" id="MobiDB-lite"/>
    </source>
</evidence>